<comment type="caution">
    <text evidence="2">The sequence shown here is derived from an EMBL/GenBank/DDBJ whole genome shotgun (WGS) entry which is preliminary data.</text>
</comment>
<proteinExistence type="predicted"/>
<evidence type="ECO:0000256" key="1">
    <source>
        <dbReference type="SAM" id="SignalP"/>
    </source>
</evidence>
<dbReference type="EMBL" id="JARBHB010000005">
    <property type="protein sequence ID" value="KAJ8883848.1"/>
    <property type="molecule type" value="Genomic_DNA"/>
</dbReference>
<sequence>MWHQLHISVYGRWLVLAMPLPAGLLPRGSSERPCTNIPQSLPEQHQMECPTLVSALEFSFATSTYDIPTMHSCNRTPSDQGSHCKSYGKTSCNFPTYFWEGAPRRRATSLQSASSLMPLPTEVLKTVHLAAPHNMQDAFPRALEVESARQGAAH</sequence>
<feature type="signal peptide" evidence="1">
    <location>
        <begin position="1"/>
        <end position="17"/>
    </location>
</feature>
<reference evidence="2 3" key="1">
    <citation type="submission" date="2023-02" db="EMBL/GenBank/DDBJ databases">
        <title>LHISI_Scaffold_Assembly.</title>
        <authorList>
            <person name="Stuart O.P."/>
            <person name="Cleave R."/>
            <person name="Magrath M.J.L."/>
            <person name="Mikheyev A.S."/>
        </authorList>
    </citation>
    <scope>NUCLEOTIDE SEQUENCE [LARGE SCALE GENOMIC DNA]</scope>
    <source>
        <strain evidence="2">Daus_M_001</strain>
        <tissue evidence="2">Leg muscle</tissue>
    </source>
</reference>
<name>A0ABQ9HHQ0_9NEOP</name>
<evidence type="ECO:0000313" key="3">
    <source>
        <dbReference type="Proteomes" id="UP001159363"/>
    </source>
</evidence>
<accession>A0ABQ9HHQ0</accession>
<evidence type="ECO:0000313" key="2">
    <source>
        <dbReference type="EMBL" id="KAJ8883848.1"/>
    </source>
</evidence>
<keyword evidence="3" id="KW-1185">Reference proteome</keyword>
<keyword evidence="1" id="KW-0732">Signal</keyword>
<dbReference type="Proteomes" id="UP001159363">
    <property type="component" value="Chromosome 4"/>
</dbReference>
<feature type="chain" id="PRO_5046851913" evidence="1">
    <location>
        <begin position="18"/>
        <end position="154"/>
    </location>
</feature>
<organism evidence="2 3">
    <name type="scientific">Dryococelus australis</name>
    <dbReference type="NCBI Taxonomy" id="614101"/>
    <lineage>
        <taxon>Eukaryota</taxon>
        <taxon>Metazoa</taxon>
        <taxon>Ecdysozoa</taxon>
        <taxon>Arthropoda</taxon>
        <taxon>Hexapoda</taxon>
        <taxon>Insecta</taxon>
        <taxon>Pterygota</taxon>
        <taxon>Neoptera</taxon>
        <taxon>Polyneoptera</taxon>
        <taxon>Phasmatodea</taxon>
        <taxon>Verophasmatodea</taxon>
        <taxon>Anareolatae</taxon>
        <taxon>Phasmatidae</taxon>
        <taxon>Eurycanthinae</taxon>
        <taxon>Dryococelus</taxon>
    </lineage>
</organism>
<protein>
    <submittedName>
        <fullName evidence="2">Uncharacterized protein</fullName>
    </submittedName>
</protein>
<gene>
    <name evidence="2" type="ORF">PR048_015703</name>
</gene>